<dbReference type="Gene3D" id="3.40.50.300">
    <property type="entry name" value="P-loop containing nucleotide triphosphate hydrolases"/>
    <property type="match status" value="2"/>
</dbReference>
<dbReference type="AlphaFoldDB" id="A0A0K1QNS9"/>
<dbReference type="Proteomes" id="UP000017175">
    <property type="component" value="Chromosome"/>
</dbReference>
<dbReference type="GO" id="GO:0016887">
    <property type="term" value="F:ATP hydrolysis activity"/>
    <property type="evidence" value="ECO:0007669"/>
    <property type="project" value="InterPro"/>
</dbReference>
<dbReference type="eggNOG" id="COG3593">
    <property type="taxonomic scope" value="Bacteria"/>
</dbReference>
<keyword evidence="4" id="KW-0540">Nuclease</keyword>
<dbReference type="GO" id="GO:0006302">
    <property type="term" value="P:double-strand break repair"/>
    <property type="evidence" value="ECO:0007669"/>
    <property type="project" value="InterPro"/>
</dbReference>
<dbReference type="EMBL" id="CP010945">
    <property type="protein sequence ID" value="AKV07307.1"/>
    <property type="molecule type" value="Genomic_DNA"/>
</dbReference>
<dbReference type="RefSeq" id="WP_017337046.1">
    <property type="nucleotide sequence ID" value="NZ_CP010945.1"/>
</dbReference>
<protein>
    <submittedName>
        <fullName evidence="4">ATP-dependent endonuclease</fullName>
    </submittedName>
</protein>
<dbReference type="InterPro" id="IPR027417">
    <property type="entry name" value="P-loop_NTPase"/>
</dbReference>
<dbReference type="InterPro" id="IPR003959">
    <property type="entry name" value="ATPase_AAA_core"/>
</dbReference>
<accession>A0A0K1QNS9</accession>
<dbReference type="Pfam" id="PF13304">
    <property type="entry name" value="AAA_21"/>
    <property type="match status" value="1"/>
</dbReference>
<dbReference type="InterPro" id="IPR034139">
    <property type="entry name" value="TOPRIM_OLD"/>
</dbReference>
<sequence length="520" mass="58022">MHTIRKVVIQNFKKFKTLTLDFESGKNVLIGNNEAGKSSILLALDLALGGSRNRIEALGAETLLNKDSVNTFLAGEKTLEKLPELIVDVFLEEGDDEGLYGTNNSHQRQTDGVRMILAVMAEYGEAVQAILADDQPNFPFEYYAVRFETFACRPYAAFNRPIKHMMLDGSRIDGDHASREYTRAVYAFNAPVEDRYKLENLYRQGKQAFTGQHLAALNADLPAYQFDVRSSVRSNLETDLIITEDNIPLENHGKGRQCFIKTEFALSKHKQGGLDVMLLEEPENHLSHSSMKALVAKLAENESTQLFIATHSSHICSRLDLRHALLIGPNAAAGSLKALSPDTAEFFMKAPDNNVLEFALSKKVILVEGDAEFILVEEFYKQCTNGRLPHVDDVHIISIGGTSFKRYMELANLLGIRVAAIRDNDKDYQKNCVENYVDFASDNAKVFADKDNARSTFEIGLHNDNEETCKTVFGPGRKTLSPLEYMLANKAEAAFELLKGKPGELTVPAYIAEAIQWINE</sequence>
<dbReference type="GO" id="GO:0004519">
    <property type="term" value="F:endonuclease activity"/>
    <property type="evidence" value="ECO:0007669"/>
    <property type="project" value="UniProtKB-KW"/>
</dbReference>
<feature type="domain" description="ATPase AAA-type core" evidence="1">
    <location>
        <begin position="272"/>
        <end position="316"/>
    </location>
</feature>
<evidence type="ECO:0000259" key="3">
    <source>
        <dbReference type="Pfam" id="PF20469"/>
    </source>
</evidence>
<feature type="domain" description="Rad50/SbcC-type AAA" evidence="2">
    <location>
        <begin position="6"/>
        <end position="70"/>
    </location>
</feature>
<dbReference type="InterPro" id="IPR038729">
    <property type="entry name" value="Rad50/SbcC_AAA"/>
</dbReference>
<dbReference type="OrthoDB" id="3322489at2"/>
<keyword evidence="4" id="KW-0255">Endonuclease</keyword>
<dbReference type="Pfam" id="PF13476">
    <property type="entry name" value="AAA_23"/>
    <property type="match status" value="1"/>
</dbReference>
<evidence type="ECO:0000313" key="5">
    <source>
        <dbReference type="Proteomes" id="UP000017175"/>
    </source>
</evidence>
<gene>
    <name evidence="4" type="ORF">B723_13145</name>
</gene>
<evidence type="ECO:0000259" key="1">
    <source>
        <dbReference type="Pfam" id="PF13304"/>
    </source>
</evidence>
<proteinExistence type="predicted"/>
<evidence type="ECO:0000259" key="2">
    <source>
        <dbReference type="Pfam" id="PF13476"/>
    </source>
</evidence>
<keyword evidence="4" id="KW-0378">Hydrolase</keyword>
<dbReference type="Pfam" id="PF20469">
    <property type="entry name" value="OLD-like_TOPRIM"/>
    <property type="match status" value="1"/>
</dbReference>
<organism evidence="4 5">
    <name type="scientific">Pseudomonas fluorescens NCIMB 11764</name>
    <dbReference type="NCBI Taxonomy" id="1221522"/>
    <lineage>
        <taxon>Bacteria</taxon>
        <taxon>Pseudomonadati</taxon>
        <taxon>Pseudomonadota</taxon>
        <taxon>Gammaproteobacteria</taxon>
        <taxon>Pseudomonadales</taxon>
        <taxon>Pseudomonadaceae</taxon>
        <taxon>Pseudomonas</taxon>
    </lineage>
</organism>
<dbReference type="PANTHER" id="PTHR43581">
    <property type="entry name" value="ATP/GTP PHOSPHATASE"/>
    <property type="match status" value="1"/>
</dbReference>
<dbReference type="CDD" id="cd01026">
    <property type="entry name" value="TOPRIM_OLD"/>
    <property type="match status" value="1"/>
</dbReference>
<name>A0A0K1QNS9_PSEFL</name>
<dbReference type="SUPFAM" id="SSF52540">
    <property type="entry name" value="P-loop containing nucleoside triphosphate hydrolases"/>
    <property type="match status" value="1"/>
</dbReference>
<reference evidence="4 5" key="1">
    <citation type="journal article" date="2012" name="J. Bacteriol.">
        <title>Draft genome sequence of the cyanide-utilizing bacterium Pseudomonas fluorescens strain NCIMB 11764.</title>
        <authorList>
            <person name="Vilo C.A."/>
            <person name="Benedik M.J."/>
            <person name="Kunz D.A."/>
            <person name="Dong Q."/>
        </authorList>
    </citation>
    <scope>NUCLEOTIDE SEQUENCE [LARGE SCALE GENOMIC DNA]</scope>
    <source>
        <strain evidence="4 5">NCIMB 11764</strain>
    </source>
</reference>
<evidence type="ECO:0000313" key="4">
    <source>
        <dbReference type="EMBL" id="AKV07307.1"/>
    </source>
</evidence>
<dbReference type="InterPro" id="IPR051396">
    <property type="entry name" value="Bact_Antivir_Def_Nuclease"/>
</dbReference>
<dbReference type="PANTHER" id="PTHR43581:SF4">
    <property type="entry name" value="ATP_GTP PHOSPHATASE"/>
    <property type="match status" value="1"/>
</dbReference>
<feature type="domain" description="OLD protein-like TOPRIM" evidence="3">
    <location>
        <begin position="361"/>
        <end position="425"/>
    </location>
</feature>